<dbReference type="PANTHER" id="PTHR35807">
    <property type="entry name" value="TRANSCRIPTIONAL REGULATOR REDD-RELATED"/>
    <property type="match status" value="1"/>
</dbReference>
<organism evidence="7 8">
    <name type="scientific">Actinoallomurus oryzae</name>
    <dbReference type="NCBI Taxonomy" id="502180"/>
    <lineage>
        <taxon>Bacteria</taxon>
        <taxon>Bacillati</taxon>
        <taxon>Actinomycetota</taxon>
        <taxon>Actinomycetes</taxon>
        <taxon>Streptosporangiales</taxon>
        <taxon>Thermomonosporaceae</taxon>
        <taxon>Actinoallomurus</taxon>
    </lineage>
</organism>
<evidence type="ECO:0000256" key="5">
    <source>
        <dbReference type="PROSITE-ProRule" id="PRU01091"/>
    </source>
</evidence>
<comment type="caution">
    <text evidence="7">The sequence shown here is derived from an EMBL/GenBank/DDBJ whole genome shotgun (WGS) entry which is preliminary data.</text>
</comment>
<keyword evidence="4" id="KW-0804">Transcription</keyword>
<dbReference type="SUPFAM" id="SSF48452">
    <property type="entry name" value="TPR-like"/>
    <property type="match status" value="1"/>
</dbReference>
<evidence type="ECO:0000256" key="2">
    <source>
        <dbReference type="ARBA" id="ARBA00023015"/>
    </source>
</evidence>
<keyword evidence="3 5" id="KW-0238">DNA-binding</keyword>
<dbReference type="InterPro" id="IPR011990">
    <property type="entry name" value="TPR-like_helical_dom_sf"/>
</dbReference>
<dbReference type="InterPro" id="IPR001867">
    <property type="entry name" value="OmpR/PhoB-type_DNA-bd"/>
</dbReference>
<dbReference type="InterPro" id="IPR027417">
    <property type="entry name" value="P-loop_NTPase"/>
</dbReference>
<accession>A0ABP8PS53</accession>
<feature type="domain" description="OmpR/PhoB-type" evidence="6">
    <location>
        <begin position="1"/>
        <end position="80"/>
    </location>
</feature>
<dbReference type="InterPro" id="IPR005158">
    <property type="entry name" value="BTAD"/>
</dbReference>
<dbReference type="InterPro" id="IPR051677">
    <property type="entry name" value="AfsR-DnrI-RedD_regulator"/>
</dbReference>
<name>A0ABP8PS53_9ACTN</name>
<dbReference type="CDD" id="cd15831">
    <property type="entry name" value="BTAD"/>
    <property type="match status" value="1"/>
</dbReference>
<evidence type="ECO:0000256" key="1">
    <source>
        <dbReference type="ARBA" id="ARBA00005820"/>
    </source>
</evidence>
<dbReference type="SUPFAM" id="SSF52540">
    <property type="entry name" value="P-loop containing nucleoside triphosphate hydrolases"/>
    <property type="match status" value="1"/>
</dbReference>
<feature type="DNA-binding region" description="OmpR/PhoB-type" evidence="5">
    <location>
        <begin position="1"/>
        <end position="80"/>
    </location>
</feature>
<evidence type="ECO:0000256" key="3">
    <source>
        <dbReference type="ARBA" id="ARBA00023125"/>
    </source>
</evidence>
<dbReference type="Gene3D" id="1.10.10.10">
    <property type="entry name" value="Winged helix-like DNA-binding domain superfamily/Winged helix DNA-binding domain"/>
    <property type="match status" value="1"/>
</dbReference>
<gene>
    <name evidence="7" type="ORF">GCM10023191_023970</name>
</gene>
<dbReference type="InterPro" id="IPR016032">
    <property type="entry name" value="Sig_transdc_resp-reg_C-effctor"/>
</dbReference>
<dbReference type="SMART" id="SM00862">
    <property type="entry name" value="Trans_reg_C"/>
    <property type="match status" value="1"/>
</dbReference>
<reference evidence="8" key="1">
    <citation type="journal article" date="2019" name="Int. J. Syst. Evol. Microbiol.">
        <title>The Global Catalogue of Microorganisms (GCM) 10K type strain sequencing project: providing services to taxonomists for standard genome sequencing and annotation.</title>
        <authorList>
            <consortium name="The Broad Institute Genomics Platform"/>
            <consortium name="The Broad Institute Genome Sequencing Center for Infectious Disease"/>
            <person name="Wu L."/>
            <person name="Ma J."/>
        </authorList>
    </citation>
    <scope>NUCLEOTIDE SEQUENCE [LARGE SCALE GENOMIC DNA]</scope>
    <source>
        <strain evidence="8">JCM 17933</strain>
    </source>
</reference>
<keyword evidence="8" id="KW-1185">Reference proteome</keyword>
<dbReference type="EMBL" id="BAABHF010000016">
    <property type="protein sequence ID" value="GAA4490956.1"/>
    <property type="molecule type" value="Genomic_DNA"/>
</dbReference>
<dbReference type="Proteomes" id="UP001500503">
    <property type="component" value="Unassembled WGS sequence"/>
</dbReference>
<protein>
    <recommendedName>
        <fullName evidence="6">OmpR/PhoB-type domain-containing protein</fullName>
    </recommendedName>
</protein>
<dbReference type="Pfam" id="PF03704">
    <property type="entry name" value="BTAD"/>
    <property type="match status" value="1"/>
</dbReference>
<dbReference type="PRINTS" id="PR00364">
    <property type="entry name" value="DISEASERSIST"/>
</dbReference>
<dbReference type="SUPFAM" id="SSF46894">
    <property type="entry name" value="C-terminal effector domain of the bipartite response regulators"/>
    <property type="match status" value="1"/>
</dbReference>
<proteinExistence type="inferred from homology"/>
<dbReference type="PROSITE" id="PS51755">
    <property type="entry name" value="OMPR_PHOB"/>
    <property type="match status" value="1"/>
</dbReference>
<dbReference type="PANTHER" id="PTHR35807:SF1">
    <property type="entry name" value="TRANSCRIPTIONAL REGULATOR REDD"/>
    <property type="match status" value="1"/>
</dbReference>
<evidence type="ECO:0000313" key="7">
    <source>
        <dbReference type="EMBL" id="GAA4490956.1"/>
    </source>
</evidence>
<dbReference type="Gene3D" id="3.40.50.300">
    <property type="entry name" value="P-loop containing nucleotide triphosphate hydrolases"/>
    <property type="match status" value="1"/>
</dbReference>
<evidence type="ECO:0000313" key="8">
    <source>
        <dbReference type="Proteomes" id="UP001500503"/>
    </source>
</evidence>
<sequence>MGQLELSPGQPLQCAVLASLLLRGGAPASMSALVDDVWGEDAPASAIGSIRTYVYRLRRTLKVAGNDHIHLSEAGYSLRIDPDALDVNRFKRLLSEARAAEAAGDVTSASTLYAAGLALWRGPALAGVPGPHAQAQRTLLGELRLASLEGRLACDVERGRYVESAAELSALVSEHPLRERLCELFMIALYGAGRQSEALTAFHTITHTLREGLGIGPSPRLRKVHELILTDQLQLPHLGLGVSPGHLCAASFPPAQLPGDLPCFVGRDEESESVMRLVTGATRPPSAVTVVVDGMPGVGKTAFMVHMAHRLADRFPDGQLFVDLQGFGPERRARDPMDVLGEFLEALGVPAGKVPAGTQRRAVLFRGILANRRVAVVLDNARDSEQVRDLLPGAGGSIAMVTSRVQLPGLVVTHQAAAISLEPLSMDESRRFLVHAFGGARARAEPEATADVADLCEGLPLALSIVGAKAAYRPSMPVASIAADIRSKARFLDAFTNDGEPALDVRSALSWSYEALSPECADLFRALGGFTADDLTVEAVAPLVQRPASHVGPCLDTLARVRLLAERAPGRYAMNGFMRAYAAELAELRPHFGQDRVIL</sequence>
<comment type="similarity">
    <text evidence="1">Belongs to the AfsR/DnrI/RedD regulatory family.</text>
</comment>
<evidence type="ECO:0000259" key="6">
    <source>
        <dbReference type="PROSITE" id="PS51755"/>
    </source>
</evidence>
<dbReference type="InterPro" id="IPR036388">
    <property type="entry name" value="WH-like_DNA-bd_sf"/>
</dbReference>
<dbReference type="Gene3D" id="1.25.40.10">
    <property type="entry name" value="Tetratricopeptide repeat domain"/>
    <property type="match status" value="1"/>
</dbReference>
<keyword evidence="2" id="KW-0805">Transcription regulation</keyword>
<evidence type="ECO:0000256" key="4">
    <source>
        <dbReference type="ARBA" id="ARBA00023163"/>
    </source>
</evidence>
<dbReference type="SMART" id="SM01043">
    <property type="entry name" value="BTAD"/>
    <property type="match status" value="1"/>
</dbReference>